<reference evidence="2" key="1">
    <citation type="submission" date="2018-05" db="EMBL/GenBank/DDBJ databases">
        <authorList>
            <person name="Lanie J.A."/>
            <person name="Ng W.-L."/>
            <person name="Kazmierczak K.M."/>
            <person name="Andrzejewski T.M."/>
            <person name="Davidsen T.M."/>
            <person name="Wayne K.J."/>
            <person name="Tettelin H."/>
            <person name="Glass J.I."/>
            <person name="Rusch D."/>
            <person name="Podicherti R."/>
            <person name="Tsui H.-C.T."/>
            <person name="Winkler M.E."/>
        </authorList>
    </citation>
    <scope>NUCLEOTIDE SEQUENCE</scope>
</reference>
<dbReference type="SUPFAM" id="SSF102829">
    <property type="entry name" value="Cell division protein ZapA-like"/>
    <property type="match status" value="1"/>
</dbReference>
<name>A0A382VNQ3_9ZZZZ</name>
<dbReference type="EMBL" id="UINC01153429">
    <property type="protein sequence ID" value="SVD48147.1"/>
    <property type="molecule type" value="Genomic_DNA"/>
</dbReference>
<proteinExistence type="predicted"/>
<evidence type="ECO:0008006" key="3">
    <source>
        <dbReference type="Google" id="ProtNLM"/>
    </source>
</evidence>
<dbReference type="Pfam" id="PF05164">
    <property type="entry name" value="ZapA"/>
    <property type="match status" value="1"/>
</dbReference>
<feature type="coiled-coil region" evidence="1">
    <location>
        <begin position="75"/>
        <end position="109"/>
    </location>
</feature>
<keyword evidence="1" id="KW-0175">Coiled coil</keyword>
<dbReference type="AlphaFoldDB" id="A0A382VNQ3"/>
<protein>
    <recommendedName>
        <fullName evidence="3">Cell division protein ZapA</fullName>
    </recommendedName>
</protein>
<organism evidence="2">
    <name type="scientific">marine metagenome</name>
    <dbReference type="NCBI Taxonomy" id="408172"/>
    <lineage>
        <taxon>unclassified sequences</taxon>
        <taxon>metagenomes</taxon>
        <taxon>ecological metagenomes</taxon>
    </lineage>
</organism>
<dbReference type="InterPro" id="IPR036192">
    <property type="entry name" value="Cell_div_ZapA-like_sf"/>
</dbReference>
<evidence type="ECO:0000313" key="2">
    <source>
        <dbReference type="EMBL" id="SVD48147.1"/>
    </source>
</evidence>
<gene>
    <name evidence="2" type="ORF">METZ01_LOCUS401001</name>
</gene>
<evidence type="ECO:0000256" key="1">
    <source>
        <dbReference type="SAM" id="Coils"/>
    </source>
</evidence>
<dbReference type="InterPro" id="IPR007838">
    <property type="entry name" value="Cell_div_ZapA-like"/>
</dbReference>
<accession>A0A382VNQ3</accession>
<sequence>MLSCDDGQEENLKGLANHLDSKYNELKKNLGNIGESKLLLITAIQMVDDYFALNKKVDSKKNEFEKLSIKFKELRSLAINYKDEKEKEIEKLKSELNKFETLIEESRSSYEEILDKTTKSIEKFIENTETDQEKNVQ</sequence>